<gene>
    <name evidence="1" type="ORF">DEBURN_LOCUS6391</name>
</gene>
<comment type="caution">
    <text evidence="1">The sequence shown here is derived from an EMBL/GenBank/DDBJ whole genome shotgun (WGS) entry which is preliminary data.</text>
</comment>
<protein>
    <submittedName>
        <fullName evidence="1">10396_t:CDS:1</fullName>
    </submittedName>
</protein>
<evidence type="ECO:0000313" key="2">
    <source>
        <dbReference type="Proteomes" id="UP000789706"/>
    </source>
</evidence>
<evidence type="ECO:0000313" key="1">
    <source>
        <dbReference type="EMBL" id="CAG8536321.1"/>
    </source>
</evidence>
<proteinExistence type="predicted"/>
<sequence>MELVASAAEIYHTKDPGIFVLLSGCGGYNPLIFKAVERNWKIKIWSWSSALPGKNHTLALTGETVGKWGNDEIMKCFCFTIIICSMV</sequence>
<name>A0A9N9AKT5_9GLOM</name>
<dbReference type="EMBL" id="CAJVPK010000652">
    <property type="protein sequence ID" value="CAG8536321.1"/>
    <property type="molecule type" value="Genomic_DNA"/>
</dbReference>
<keyword evidence="2" id="KW-1185">Reference proteome</keyword>
<reference evidence="1" key="1">
    <citation type="submission" date="2021-06" db="EMBL/GenBank/DDBJ databases">
        <authorList>
            <person name="Kallberg Y."/>
            <person name="Tangrot J."/>
            <person name="Rosling A."/>
        </authorList>
    </citation>
    <scope>NUCLEOTIDE SEQUENCE</scope>
    <source>
        <strain evidence="1">AZ414A</strain>
    </source>
</reference>
<dbReference type="Proteomes" id="UP000789706">
    <property type="component" value="Unassembled WGS sequence"/>
</dbReference>
<dbReference type="AlphaFoldDB" id="A0A9N9AKT5"/>
<accession>A0A9N9AKT5</accession>
<organism evidence="1 2">
    <name type="scientific">Diversispora eburnea</name>
    <dbReference type="NCBI Taxonomy" id="1213867"/>
    <lineage>
        <taxon>Eukaryota</taxon>
        <taxon>Fungi</taxon>
        <taxon>Fungi incertae sedis</taxon>
        <taxon>Mucoromycota</taxon>
        <taxon>Glomeromycotina</taxon>
        <taxon>Glomeromycetes</taxon>
        <taxon>Diversisporales</taxon>
        <taxon>Diversisporaceae</taxon>
        <taxon>Diversispora</taxon>
    </lineage>
</organism>
<dbReference type="OrthoDB" id="2429066at2759"/>